<dbReference type="Pfam" id="PF13004">
    <property type="entry name" value="BACON"/>
    <property type="match status" value="1"/>
</dbReference>
<evidence type="ECO:0000256" key="1">
    <source>
        <dbReference type="SAM" id="MobiDB-lite"/>
    </source>
</evidence>
<dbReference type="Pfam" id="PF19190">
    <property type="entry name" value="BACON_2"/>
    <property type="match status" value="1"/>
</dbReference>
<dbReference type="Gene3D" id="2.60.40.10">
    <property type="entry name" value="Immunoglobulins"/>
    <property type="match status" value="2"/>
</dbReference>
<sequence>MKTIKYLRIFLLITVLGIGLSSCGEDEYHTRLHELILNDLTGEKGFDKEGVYIPTEKTAYEKVYRNEDLSNYAATTDASWCHATIEADQSLLRVSVDPNDTFDDRVATVTISDIKDGVTSRTFQVSQKQCDVIMIGEGEYEVASEGGTVEITVESNVDYTVEILDADWVTLPNNATRGLVTSTVVLEVARNDSEEERTATVRIVDNRTGVEDITTIFQHFDPKFSVVKNSYTIDEFGGTVSIYVQTNVSFDTDLNPEDSWISSEGRESKPELDLVIQRLTVAPLTTKVPSRTTTVTLKNTTWDFSEKITITQTKNLYIKDEDFQLYTTQTKKLNLHNANGEAVSWKSSNTSVATVDSEGLVEAVGAGTATITVTSPDQKHTDNVKVTVVAPKDLDDKLATAWESNNFTKGDTTVVEKLSSTITNNSDFDIQMTKCTLFRDGKELKTVTYDATTGALASKGSLKAEFADLVMYEEVEVEVPDPETVEGEEGENGENADNGNSSSTTGGGDAPASTRRARTRAIVKTLQIDLSPHIYYVVWEYSYYGENFIYRTDDHVATAKVESSAAGARRSTRAVAHTKTASRTKTVARPASRPRTRR</sequence>
<dbReference type="InterPro" id="IPR024361">
    <property type="entry name" value="BACON"/>
</dbReference>
<organism evidence="3 4">
    <name type="scientific">Prevotella aff. ruminicola Tc2-24</name>
    <dbReference type="NCBI Taxonomy" id="81582"/>
    <lineage>
        <taxon>Bacteria</taxon>
        <taxon>Pseudomonadati</taxon>
        <taxon>Bacteroidota</taxon>
        <taxon>Bacteroidia</taxon>
        <taxon>Bacteroidales</taxon>
        <taxon>Prevotellaceae</taxon>
        <taxon>Prevotella</taxon>
    </lineage>
</organism>
<dbReference type="Pfam" id="PF02368">
    <property type="entry name" value="Big_2"/>
    <property type="match status" value="1"/>
</dbReference>
<dbReference type="PROSITE" id="PS51257">
    <property type="entry name" value="PROKAR_LIPOPROTEIN"/>
    <property type="match status" value="1"/>
</dbReference>
<dbReference type="InterPro" id="IPR008964">
    <property type="entry name" value="Invasin/intimin_cell_adhesion"/>
</dbReference>
<keyword evidence="4" id="KW-1185">Reference proteome</keyword>
<dbReference type="CDD" id="cd14948">
    <property type="entry name" value="BACON"/>
    <property type="match status" value="1"/>
</dbReference>
<protein>
    <submittedName>
        <fullName evidence="3">Putative binding domain-containing protein, N-terminal</fullName>
    </submittedName>
</protein>
<feature type="region of interest" description="Disordered" evidence="1">
    <location>
        <begin position="478"/>
        <end position="516"/>
    </location>
</feature>
<feature type="domain" description="BIG2" evidence="2">
    <location>
        <begin position="304"/>
        <end position="385"/>
    </location>
</feature>
<dbReference type="AlphaFoldDB" id="A0A1I0PVP8"/>
<dbReference type="InterPro" id="IPR013783">
    <property type="entry name" value="Ig-like_fold"/>
</dbReference>
<feature type="compositionally biased region" description="Low complexity" evidence="1">
    <location>
        <begin position="564"/>
        <end position="575"/>
    </location>
</feature>
<gene>
    <name evidence="3" type="ORF">SAMN04487850_1967</name>
</gene>
<feature type="compositionally biased region" description="Low complexity" evidence="1">
    <location>
        <begin position="495"/>
        <end position="514"/>
    </location>
</feature>
<evidence type="ECO:0000313" key="3">
    <source>
        <dbReference type="EMBL" id="SEW18441.1"/>
    </source>
</evidence>
<dbReference type="InterPro" id="IPR003343">
    <property type="entry name" value="Big_2"/>
</dbReference>
<dbReference type="Gene3D" id="2.60.40.1080">
    <property type="match status" value="1"/>
</dbReference>
<dbReference type="RefSeq" id="WP_091916255.1">
    <property type="nucleotide sequence ID" value="NZ_FOIQ01000005.1"/>
</dbReference>
<dbReference type="Proteomes" id="UP000199373">
    <property type="component" value="Unassembled WGS sequence"/>
</dbReference>
<dbReference type="SUPFAM" id="SSF49373">
    <property type="entry name" value="Invasin/intimin cell-adhesion fragments"/>
    <property type="match status" value="1"/>
</dbReference>
<dbReference type="EMBL" id="FOIQ01000005">
    <property type="protein sequence ID" value="SEW18441.1"/>
    <property type="molecule type" value="Genomic_DNA"/>
</dbReference>
<reference evidence="3 4" key="1">
    <citation type="submission" date="2016-10" db="EMBL/GenBank/DDBJ databases">
        <authorList>
            <person name="de Groot N.N."/>
        </authorList>
    </citation>
    <scope>NUCLEOTIDE SEQUENCE [LARGE SCALE GENOMIC DNA]</scope>
    <source>
        <strain evidence="3 4">TC2-24</strain>
    </source>
</reference>
<dbReference type="SMART" id="SM00635">
    <property type="entry name" value="BID_2"/>
    <property type="match status" value="1"/>
</dbReference>
<feature type="compositionally biased region" description="Acidic residues" evidence="1">
    <location>
        <begin position="478"/>
        <end position="494"/>
    </location>
</feature>
<feature type="region of interest" description="Disordered" evidence="1">
    <location>
        <begin position="564"/>
        <end position="598"/>
    </location>
</feature>
<evidence type="ECO:0000313" key="4">
    <source>
        <dbReference type="Proteomes" id="UP000199373"/>
    </source>
</evidence>
<accession>A0A1I0PVP8</accession>
<evidence type="ECO:0000259" key="2">
    <source>
        <dbReference type="SMART" id="SM00635"/>
    </source>
</evidence>
<name>A0A1I0PVP8_9BACT</name>
<proteinExistence type="predicted"/>